<evidence type="ECO:0000313" key="1">
    <source>
        <dbReference type="EMBL" id="EDY57760.1"/>
    </source>
</evidence>
<dbReference type="EMBL" id="CM000951">
    <property type="protein sequence ID" value="EDY57760.1"/>
    <property type="molecule type" value="Genomic_DNA"/>
</dbReference>
<name>B5HY55_STRX2</name>
<keyword evidence="2" id="KW-1185">Reference proteome</keyword>
<dbReference type="Proteomes" id="UP000002785">
    <property type="component" value="Chromosome"/>
</dbReference>
<gene>
    <name evidence="1" type="ORF">SSEG_09463</name>
</gene>
<protein>
    <submittedName>
        <fullName evidence="1">Uncharacterized protein</fullName>
    </submittedName>
</protein>
<sequence>MIWILLLLLILMVFGSGFAMRGAVVAAAGTAAGSPFRNSILREAAVSIGRTIRHTEQVSRAHTMGRTS</sequence>
<accession>B5HY55</accession>
<organism evidence="1 2">
    <name type="scientific">Streptomyces sviceus (strain ATCC 29083 / DSM 924 / JCM 4929 / NBRC 13980 / NCIMB 11184 / NRRL 5439 / UC 5370)</name>
    <dbReference type="NCBI Taxonomy" id="463191"/>
    <lineage>
        <taxon>Bacteria</taxon>
        <taxon>Bacillati</taxon>
        <taxon>Actinomycetota</taxon>
        <taxon>Actinomycetes</taxon>
        <taxon>Kitasatosporales</taxon>
        <taxon>Streptomycetaceae</taxon>
        <taxon>Streptomyces</taxon>
    </lineage>
</organism>
<dbReference type="AlphaFoldDB" id="B5HY55"/>
<proteinExistence type="predicted"/>
<evidence type="ECO:0000313" key="2">
    <source>
        <dbReference type="Proteomes" id="UP000002785"/>
    </source>
</evidence>
<reference evidence="1" key="1">
    <citation type="submission" date="2009-10" db="EMBL/GenBank/DDBJ databases">
        <title>The genome sequence of Streptomyces sviceus strain ATCC 29083.</title>
        <authorList>
            <consortium name="The Broad Institute Genome Sequencing Platform"/>
            <consortium name="Broad Institute Microbial Sequencing Center"/>
            <person name="Fischbach M."/>
            <person name="Godfrey P."/>
            <person name="Ward D."/>
            <person name="Young S."/>
            <person name="Zeng Q."/>
            <person name="Koehrsen M."/>
            <person name="Alvarado L."/>
            <person name="Berlin A.M."/>
            <person name="Bochicchio J."/>
            <person name="Borenstein D."/>
            <person name="Chapman S.B."/>
            <person name="Chen Z."/>
            <person name="Engels R."/>
            <person name="Freedman E."/>
            <person name="Gellesch M."/>
            <person name="Goldberg J."/>
            <person name="Griggs A."/>
            <person name="Gujja S."/>
            <person name="Heilman E.R."/>
            <person name="Heiman D.I."/>
            <person name="Hepburn T.A."/>
            <person name="Howarth C."/>
            <person name="Jen D."/>
            <person name="Larson L."/>
            <person name="Lewis B."/>
            <person name="Mehta T."/>
            <person name="Park D."/>
            <person name="Pearson M."/>
            <person name="Richards J."/>
            <person name="Roberts A."/>
            <person name="Saif S."/>
            <person name="Shea T.D."/>
            <person name="Shenoy N."/>
            <person name="Sisk P."/>
            <person name="Stolte C."/>
            <person name="Sykes S.N."/>
            <person name="Thomson T."/>
            <person name="Walk T."/>
            <person name="White J."/>
            <person name="Yandava C."/>
            <person name="Straight P."/>
            <person name="Clardy J."/>
            <person name="Hung D."/>
            <person name="Kolter R."/>
            <person name="Mekalanos J."/>
            <person name="Walker S."/>
            <person name="Walsh C.T."/>
            <person name="Wieland-Brown L.C."/>
            <person name="Haas B."/>
            <person name="Nusbaum C."/>
            <person name="Birren B."/>
        </authorList>
    </citation>
    <scope>NUCLEOTIDE SEQUENCE [LARGE SCALE GENOMIC DNA]</scope>
    <source>
        <strain evidence="1">ATCC 29083</strain>
    </source>
</reference>
<dbReference type="HOGENOM" id="CLU_2792400_0_0_11"/>